<evidence type="ECO:0000313" key="2">
    <source>
        <dbReference type="Proteomes" id="UP000028681"/>
    </source>
</evidence>
<proteinExistence type="predicted"/>
<evidence type="ECO:0000313" key="1">
    <source>
        <dbReference type="EMBL" id="AIJ07832.1"/>
    </source>
</evidence>
<protein>
    <submittedName>
        <fullName evidence="1">Secretion system effector SseE</fullName>
    </submittedName>
</protein>
<dbReference type="EMBL" id="CP006664">
    <property type="protein sequence ID" value="AIJ07832.1"/>
    <property type="molecule type" value="Genomic_DNA"/>
</dbReference>
<gene>
    <name evidence="1" type="primary">sseE</name>
    <name evidence="1" type="ORF">ETEE_1378</name>
</gene>
<reference evidence="1 2" key="1">
    <citation type="journal article" date="2012" name="PLoS ONE">
        <title>Edwardsiella comparative phylogenomics reveal the new intra/inter-species taxonomic relationships, virulence evolution and niche adaptation mechanisms.</title>
        <authorList>
            <person name="Yang M."/>
            <person name="Lv Y."/>
            <person name="Xiao J."/>
            <person name="Wu H."/>
            <person name="Zheng H."/>
            <person name="Liu Q."/>
            <person name="Zhang Y."/>
            <person name="Wang Q."/>
        </authorList>
    </citation>
    <scope>NUCLEOTIDE SEQUENCE [LARGE SCALE GENOMIC DNA]</scope>
    <source>
        <strain evidence="2">080813</strain>
    </source>
</reference>
<name>A0A076LM48_9GAMM</name>
<dbReference type="HOGENOM" id="CLU_148485_0_0_6"/>
<dbReference type="KEGG" id="ete:ETEE_1378"/>
<dbReference type="RefSeq" id="WP_034165259.1">
    <property type="nucleotide sequence ID" value="NZ_CP006664.1"/>
</dbReference>
<sequence length="136" mass="15777">MNDTFNDTVINRYLASKGYHLRHEYLMGSGFFIGWCIETSHFSLTYRLDGDELILCYFVSQVNQTGLKSPVLSLSRFLQDLCSRFIEIKVISAMQAMSGNPDEKERRAGLFDFFQSKGARIFSTEQETWFKLFVNN</sequence>
<dbReference type="GeneID" id="33939005"/>
<dbReference type="AlphaFoldDB" id="A0A076LM48"/>
<accession>A0A076LM48</accession>
<organism evidence="1 2">
    <name type="scientific">Edwardsiella anguillarum ET080813</name>
    <dbReference type="NCBI Taxonomy" id="667120"/>
    <lineage>
        <taxon>Bacteria</taxon>
        <taxon>Pseudomonadati</taxon>
        <taxon>Pseudomonadota</taxon>
        <taxon>Gammaproteobacteria</taxon>
        <taxon>Enterobacterales</taxon>
        <taxon>Hafniaceae</taxon>
        <taxon>Edwardsiella</taxon>
    </lineage>
</organism>
<dbReference type="Proteomes" id="UP000028681">
    <property type="component" value="Chromosome"/>
</dbReference>